<reference evidence="6" key="1">
    <citation type="submission" date="2021-03" db="EMBL/GenBank/DDBJ databases">
        <title>Chromosome level genome of the anhydrobiotic midge Polypedilum vanderplanki.</title>
        <authorList>
            <person name="Yoshida Y."/>
            <person name="Kikawada T."/>
            <person name="Gusev O."/>
        </authorList>
    </citation>
    <scope>NUCLEOTIDE SEQUENCE</scope>
    <source>
        <strain evidence="6">NIAS01</strain>
        <tissue evidence="6">Whole body or cell culture</tissue>
    </source>
</reference>
<keyword evidence="2 5" id="KW-0963">Cytoplasm</keyword>
<evidence type="ECO:0000313" key="6">
    <source>
        <dbReference type="EMBL" id="KAG5676624.1"/>
    </source>
</evidence>
<dbReference type="InterPro" id="IPR041370">
    <property type="entry name" value="Mlase_EEF1AKMT1/ZCCHC4"/>
</dbReference>
<dbReference type="InterPro" id="IPR029063">
    <property type="entry name" value="SAM-dependent_MTases_sf"/>
</dbReference>
<dbReference type="AlphaFoldDB" id="A0A9J6C434"/>
<keyword evidence="4 5" id="KW-0808">Transferase</keyword>
<dbReference type="Gene3D" id="3.40.50.150">
    <property type="entry name" value="Vaccinia Virus protein VP39"/>
    <property type="match status" value="1"/>
</dbReference>
<comment type="similarity">
    <text evidence="5">Belongs to the class I-like SAM-binding methyltransferase superfamily. EFM5 family.</text>
</comment>
<comment type="caution">
    <text evidence="6">The sequence shown here is derived from an EMBL/GenBank/DDBJ whole genome shotgun (WGS) entry which is preliminary data.</text>
</comment>
<dbReference type="InterPro" id="IPR002052">
    <property type="entry name" value="DNA_methylase_N6_adenine_CS"/>
</dbReference>
<dbReference type="HAMAP" id="MF_03187">
    <property type="entry name" value="Methyltr_EFM5"/>
    <property type="match status" value="1"/>
</dbReference>
<keyword evidence="3 5" id="KW-0489">Methyltransferase</keyword>
<evidence type="ECO:0000256" key="3">
    <source>
        <dbReference type="ARBA" id="ARBA00022603"/>
    </source>
</evidence>
<keyword evidence="7" id="KW-1185">Reference proteome</keyword>
<gene>
    <name evidence="6" type="ORF">PVAND_006444</name>
</gene>
<dbReference type="PROSITE" id="PS00092">
    <property type="entry name" value="N6_MTASE"/>
    <property type="match status" value="1"/>
</dbReference>
<evidence type="ECO:0000256" key="2">
    <source>
        <dbReference type="ARBA" id="ARBA00022490"/>
    </source>
</evidence>
<protein>
    <recommendedName>
        <fullName evidence="5">Protein-lysine N-methyltransferase PVAND_006444</fullName>
        <ecNumber evidence="5">2.1.1.-</ecNumber>
    </recommendedName>
</protein>
<dbReference type="Pfam" id="PF10237">
    <property type="entry name" value="N6-adenineMlase"/>
    <property type="match status" value="1"/>
</dbReference>
<evidence type="ECO:0000256" key="1">
    <source>
        <dbReference type="ARBA" id="ARBA00004496"/>
    </source>
</evidence>
<proteinExistence type="inferred from homology"/>
<dbReference type="GO" id="GO:0032259">
    <property type="term" value="P:methylation"/>
    <property type="evidence" value="ECO:0007669"/>
    <property type="project" value="UniProtKB-KW"/>
</dbReference>
<evidence type="ECO:0000313" key="7">
    <source>
        <dbReference type="Proteomes" id="UP001107558"/>
    </source>
</evidence>
<dbReference type="GO" id="GO:0005737">
    <property type="term" value="C:cytoplasm"/>
    <property type="evidence" value="ECO:0007669"/>
    <property type="project" value="UniProtKB-SubCell"/>
</dbReference>
<dbReference type="PANTHER" id="PTHR13200:SF0">
    <property type="entry name" value="EEF1A LYSINE METHYLTRANSFERASE 1"/>
    <property type="match status" value="1"/>
</dbReference>
<organism evidence="6 7">
    <name type="scientific">Polypedilum vanderplanki</name>
    <name type="common">Sleeping chironomid midge</name>
    <dbReference type="NCBI Taxonomy" id="319348"/>
    <lineage>
        <taxon>Eukaryota</taxon>
        <taxon>Metazoa</taxon>
        <taxon>Ecdysozoa</taxon>
        <taxon>Arthropoda</taxon>
        <taxon>Hexapoda</taxon>
        <taxon>Insecta</taxon>
        <taxon>Pterygota</taxon>
        <taxon>Neoptera</taxon>
        <taxon>Endopterygota</taxon>
        <taxon>Diptera</taxon>
        <taxon>Nematocera</taxon>
        <taxon>Chironomoidea</taxon>
        <taxon>Chironomidae</taxon>
        <taxon>Chironominae</taxon>
        <taxon>Polypedilum</taxon>
        <taxon>Polypedilum</taxon>
    </lineage>
</organism>
<sequence>MCDSDDEEIKLSAETQAILNQFLKEKEQQEKSQVVEENWQLSQFWYSEATQKTFGKIMKQLIRDSKMKEDICVALLSCPSLFETINSIADNVRLFEFDERFQKYGKNFVHYDYNLGNDENYLKEYKKTFDLIILDPPFLSEECLRKSFQIVNRIKKDDCKIILNTGIVQKTLAKELGLEKSSYKPQHKNNLGNEFASFANFDLNKYI</sequence>
<dbReference type="EC" id="2.1.1.-" evidence="5"/>
<comment type="subcellular location">
    <subcellularLocation>
        <location evidence="1 5">Cytoplasm</location>
    </subcellularLocation>
</comment>
<dbReference type="EMBL" id="JADBJN010000002">
    <property type="protein sequence ID" value="KAG5676624.1"/>
    <property type="molecule type" value="Genomic_DNA"/>
</dbReference>
<evidence type="ECO:0000256" key="4">
    <source>
        <dbReference type="ARBA" id="ARBA00022679"/>
    </source>
</evidence>
<dbReference type="OrthoDB" id="206354at2759"/>
<accession>A0A9J6C434</accession>
<evidence type="ECO:0000256" key="5">
    <source>
        <dbReference type="HAMAP-Rule" id="MF_03187"/>
    </source>
</evidence>
<comment type="function">
    <text evidence="5">S-adenosyl-L-methionine-dependent protein-lysine N-methyltransferase that methylates elongation factor 1-alpha.</text>
</comment>
<dbReference type="PANTHER" id="PTHR13200">
    <property type="entry name" value="EEF1A LYSINE METHYLTRANSFERASE 1"/>
    <property type="match status" value="1"/>
</dbReference>
<dbReference type="Proteomes" id="UP001107558">
    <property type="component" value="Chromosome 2"/>
</dbReference>
<name>A0A9J6C434_POLVA</name>
<dbReference type="SUPFAM" id="SSF53335">
    <property type="entry name" value="S-adenosyl-L-methionine-dependent methyltransferases"/>
    <property type="match status" value="1"/>
</dbReference>
<dbReference type="GO" id="GO:0003676">
    <property type="term" value="F:nucleic acid binding"/>
    <property type="evidence" value="ECO:0007669"/>
    <property type="project" value="InterPro"/>
</dbReference>
<dbReference type="GO" id="GO:0016279">
    <property type="term" value="F:protein-lysine N-methyltransferase activity"/>
    <property type="evidence" value="ECO:0007669"/>
    <property type="project" value="UniProtKB-UniRule"/>
</dbReference>
<dbReference type="InterPro" id="IPR019369">
    <property type="entry name" value="Efm5/EEF1AKMT1"/>
</dbReference>